<feature type="compositionally biased region" description="Polar residues" evidence="5">
    <location>
        <begin position="551"/>
        <end position="574"/>
    </location>
</feature>
<keyword evidence="8" id="KW-1185">Reference proteome</keyword>
<dbReference type="InterPro" id="IPR051433">
    <property type="entry name" value="CIBP"/>
</dbReference>
<dbReference type="SUPFAM" id="SSF47473">
    <property type="entry name" value="EF-hand"/>
    <property type="match status" value="1"/>
</dbReference>
<evidence type="ECO:0000313" key="7">
    <source>
        <dbReference type="EMBL" id="KAK9720038.1"/>
    </source>
</evidence>
<keyword evidence="3" id="KW-0106">Calcium</keyword>
<reference evidence="7 8" key="1">
    <citation type="journal article" date="2024" name="BMC Genomics">
        <title>De novo assembly and annotation of Popillia japonica's genome with initial clues to its potential as an invasive pest.</title>
        <authorList>
            <person name="Cucini C."/>
            <person name="Boschi S."/>
            <person name="Funari R."/>
            <person name="Cardaioli E."/>
            <person name="Iannotti N."/>
            <person name="Marturano G."/>
            <person name="Paoli F."/>
            <person name="Bruttini M."/>
            <person name="Carapelli A."/>
            <person name="Frati F."/>
            <person name="Nardi F."/>
        </authorList>
    </citation>
    <scope>NUCLEOTIDE SEQUENCE [LARGE SCALE GENOMIC DNA]</scope>
    <source>
        <strain evidence="7">DMR45628</strain>
    </source>
</reference>
<dbReference type="Gene3D" id="1.10.238.10">
    <property type="entry name" value="EF-hand"/>
    <property type="match status" value="2"/>
</dbReference>
<feature type="region of interest" description="Disordered" evidence="5">
    <location>
        <begin position="488"/>
        <end position="611"/>
    </location>
</feature>
<sequence>MTEFSEVNQVDPYHTSHDSDADSDYSQSNSDSENAVNLQNDNEGQPMLQKGKKRISKSDLIMDIFSKYHSVTAQMDNDSGYISQNQESNSESILDNFPESIQIMSDVKSVYLNEDALLEKPELGLYCDTVASAESNEEIQASVSTESENFSILRDSNISEMSNESSVSIIISKIEPLIVTEKHFNTATICDMSTDSNIENNINIINLSNISKSSNSTFNTSKDLDSDRTNNSFNDFVYEPRHNLSNISRPVSPELFSDEEIVKEKQVDRCNRNKVQSEKYILTEDHKLIKNVRNTLSGVLPPPSFTSICLSADEISRRIEENKHLFWIGHSKLQNTTEQESHSTNSSDKQWKKNKRTFLLTTTDKKCLEKCWPEIMEERYHGLHYNRSKLSEDFEILCMKYADRYVGCETQSTCTVFQQPLLSSPLKRKASKLRWAIKSPGRRLSHLAKRRITFSSANLQASASSSALNAHTRQIVLDSKRFQLLARKRSPFKISPRKSPKKSPTKSPRKKLRTPSSSAKKRLSQQLQSISHQNANSARASASKRALFQSPDRTLGNSLSKPLYPSTSGTSSLSPFKKRMTPKCALFTSPSRTSISKTDNKRKRTDSDDFNPSKLFRSVSLQESAEMNISTSYHTGELSAHHKKKLQWAVYEALRGQNIGINHPQFKQFASVLARVTKKFLPNLAANAPRPEGGTSDRMLRIARQHIHAVLKGKSVDEIMQEFEANRLKNLKPTGYVGLEGVHVDISFAKNYLKNLLWKSSYRRDIKMGNSNSQLAEDVLEEYLQLTFFEDVLEEYLQLTFLTKTEILSLYKRFSAIEPEYMKSNFMHRIPVEIIMETFPQIKYNPFSDRICDVFSSLKDGCFSFEDILDFCSVMSEKCPNHVKALWAFRIFDFNNDSSIDRDDLMIIIDRLVDTEKAGDFVEEEKKYIIKILLESMDLENNGHIGQLEFTHAIGKMEDFGTAFTFTV</sequence>
<feature type="compositionally biased region" description="Polar residues" evidence="5">
    <location>
        <begin position="524"/>
        <end position="533"/>
    </location>
</feature>
<evidence type="ECO:0000313" key="8">
    <source>
        <dbReference type="Proteomes" id="UP001458880"/>
    </source>
</evidence>
<comment type="caution">
    <text evidence="7">The sequence shown here is derived from an EMBL/GenBank/DDBJ whole genome shotgun (WGS) entry which is preliminary data.</text>
</comment>
<dbReference type="GO" id="GO:0000287">
    <property type="term" value="F:magnesium ion binding"/>
    <property type="evidence" value="ECO:0007669"/>
    <property type="project" value="TreeGrafter"/>
</dbReference>
<feature type="compositionally biased region" description="Polar residues" evidence="5">
    <location>
        <begin position="24"/>
        <end position="43"/>
    </location>
</feature>
<evidence type="ECO:0000256" key="5">
    <source>
        <dbReference type="SAM" id="MobiDB-lite"/>
    </source>
</evidence>
<evidence type="ECO:0000256" key="1">
    <source>
        <dbReference type="ARBA" id="ARBA00022723"/>
    </source>
</evidence>
<dbReference type="EMBL" id="JASPKY010000214">
    <property type="protein sequence ID" value="KAK9720038.1"/>
    <property type="molecule type" value="Genomic_DNA"/>
</dbReference>
<feature type="domain" description="EF-hand" evidence="6">
    <location>
        <begin position="885"/>
        <end position="953"/>
    </location>
</feature>
<dbReference type="InterPro" id="IPR011992">
    <property type="entry name" value="EF-hand-dom_pair"/>
</dbReference>
<keyword evidence="2" id="KW-0677">Repeat</keyword>
<accession>A0AAW1KKR6</accession>
<dbReference type="PANTHER" id="PTHR45791">
    <property type="entry name" value="CALCIUM AND INTEGRIN BINDING FAMILY MEMBER 2"/>
    <property type="match status" value="1"/>
</dbReference>
<dbReference type="Pfam" id="PF13499">
    <property type="entry name" value="EF-hand_7"/>
    <property type="match status" value="1"/>
</dbReference>
<dbReference type="Proteomes" id="UP001458880">
    <property type="component" value="Unassembled WGS sequence"/>
</dbReference>
<feature type="compositionally biased region" description="Polar residues" evidence="5">
    <location>
        <begin position="588"/>
        <end position="597"/>
    </location>
</feature>
<feature type="compositionally biased region" description="Basic residues" evidence="5">
    <location>
        <begin position="488"/>
        <end position="523"/>
    </location>
</feature>
<keyword evidence="4" id="KW-0460">Magnesium</keyword>
<dbReference type="PANTHER" id="PTHR45791:SF9">
    <property type="entry name" value="FREQUENIN-1-LIKE PROTEIN"/>
    <property type="match status" value="1"/>
</dbReference>
<name>A0AAW1KKR6_POPJA</name>
<feature type="region of interest" description="Disordered" evidence="5">
    <location>
        <begin position="1"/>
        <end position="54"/>
    </location>
</feature>
<keyword evidence="1" id="KW-0479">Metal-binding</keyword>
<evidence type="ECO:0000256" key="2">
    <source>
        <dbReference type="ARBA" id="ARBA00022737"/>
    </source>
</evidence>
<dbReference type="GO" id="GO:0005509">
    <property type="term" value="F:calcium ion binding"/>
    <property type="evidence" value="ECO:0007669"/>
    <property type="project" value="InterPro"/>
</dbReference>
<evidence type="ECO:0000256" key="4">
    <source>
        <dbReference type="ARBA" id="ARBA00022842"/>
    </source>
</evidence>
<dbReference type="AlphaFoldDB" id="A0AAW1KKR6"/>
<protein>
    <recommendedName>
        <fullName evidence="6">EF-hand domain-containing protein</fullName>
    </recommendedName>
</protein>
<gene>
    <name evidence="7" type="ORF">QE152_g22343</name>
</gene>
<feature type="compositionally biased region" description="Low complexity" evidence="5">
    <location>
        <begin position="534"/>
        <end position="546"/>
    </location>
</feature>
<evidence type="ECO:0000259" key="6">
    <source>
        <dbReference type="Pfam" id="PF13499"/>
    </source>
</evidence>
<proteinExistence type="predicted"/>
<evidence type="ECO:0000256" key="3">
    <source>
        <dbReference type="ARBA" id="ARBA00022837"/>
    </source>
</evidence>
<dbReference type="FunFam" id="1.10.238.10:FF:000079">
    <property type="entry name" value="Calcium and integrin-binding family member 2"/>
    <property type="match status" value="1"/>
</dbReference>
<dbReference type="CDD" id="cd00051">
    <property type="entry name" value="EFh"/>
    <property type="match status" value="1"/>
</dbReference>
<organism evidence="7 8">
    <name type="scientific">Popillia japonica</name>
    <name type="common">Japanese beetle</name>
    <dbReference type="NCBI Taxonomy" id="7064"/>
    <lineage>
        <taxon>Eukaryota</taxon>
        <taxon>Metazoa</taxon>
        <taxon>Ecdysozoa</taxon>
        <taxon>Arthropoda</taxon>
        <taxon>Hexapoda</taxon>
        <taxon>Insecta</taxon>
        <taxon>Pterygota</taxon>
        <taxon>Neoptera</taxon>
        <taxon>Endopterygota</taxon>
        <taxon>Coleoptera</taxon>
        <taxon>Polyphaga</taxon>
        <taxon>Scarabaeiformia</taxon>
        <taxon>Scarabaeidae</taxon>
        <taxon>Rutelinae</taxon>
        <taxon>Popillia</taxon>
    </lineage>
</organism>
<dbReference type="InterPro" id="IPR002048">
    <property type="entry name" value="EF_hand_dom"/>
</dbReference>